<feature type="chain" id="PRO_5011777270" evidence="4">
    <location>
        <begin position="20"/>
        <end position="171"/>
    </location>
</feature>
<dbReference type="OrthoDB" id="119432at2"/>
<dbReference type="InterPro" id="IPR034660">
    <property type="entry name" value="DinB/YfiT-like"/>
</dbReference>
<keyword evidence="6" id="KW-1185">Reference proteome</keyword>
<feature type="binding site" evidence="3">
    <location>
        <position position="146"/>
    </location>
    <ligand>
        <name>a divalent metal cation</name>
        <dbReference type="ChEBI" id="CHEBI:60240"/>
    </ligand>
</feature>
<evidence type="ECO:0000256" key="1">
    <source>
        <dbReference type="ARBA" id="ARBA00008635"/>
    </source>
</evidence>
<sequence>MRKLLLSAMMLLTTHALFAQVTTAKMAADWERAKIYTKAYLDVMPEDGYAYKPNPEIRSFAQQMGHLADANYAFAAAATGKASPSSASVEKMADQSKAAITKATLESYDFVINSLKSASDADLSKAVKVFGKDITTGSAFEKAFEHQTHHRGQTTVYIRMKGVKPPQEMLF</sequence>
<dbReference type="AlphaFoldDB" id="A0A1H6TWS2"/>
<dbReference type="InterPro" id="IPR007837">
    <property type="entry name" value="DinB"/>
</dbReference>
<proteinExistence type="inferred from homology"/>
<feature type="signal peptide" evidence="4">
    <location>
        <begin position="1"/>
        <end position="19"/>
    </location>
</feature>
<keyword evidence="2 3" id="KW-0479">Metal-binding</keyword>
<feature type="binding site" evidence="3">
    <location>
        <position position="66"/>
    </location>
    <ligand>
        <name>a divalent metal cation</name>
        <dbReference type="ChEBI" id="CHEBI:60240"/>
    </ligand>
</feature>
<feature type="binding site" evidence="3">
    <location>
        <position position="150"/>
    </location>
    <ligand>
        <name>a divalent metal cation</name>
        <dbReference type="ChEBI" id="CHEBI:60240"/>
    </ligand>
</feature>
<evidence type="ECO:0000256" key="4">
    <source>
        <dbReference type="SAM" id="SignalP"/>
    </source>
</evidence>
<gene>
    <name evidence="5" type="ORF">SAMN04487995_2427</name>
</gene>
<dbReference type="SUPFAM" id="SSF109854">
    <property type="entry name" value="DinB/YfiT-like putative metalloenzymes"/>
    <property type="match status" value="1"/>
</dbReference>
<organism evidence="5 6">
    <name type="scientific">Dyadobacter koreensis</name>
    <dbReference type="NCBI Taxonomy" id="408657"/>
    <lineage>
        <taxon>Bacteria</taxon>
        <taxon>Pseudomonadati</taxon>
        <taxon>Bacteroidota</taxon>
        <taxon>Cytophagia</taxon>
        <taxon>Cytophagales</taxon>
        <taxon>Spirosomataceae</taxon>
        <taxon>Dyadobacter</taxon>
    </lineage>
</organism>
<evidence type="ECO:0000313" key="5">
    <source>
        <dbReference type="EMBL" id="SEI83666.1"/>
    </source>
</evidence>
<dbReference type="EMBL" id="FNXY01000003">
    <property type="protein sequence ID" value="SEI83666.1"/>
    <property type="molecule type" value="Genomic_DNA"/>
</dbReference>
<name>A0A1H6TWS2_9BACT</name>
<dbReference type="STRING" id="408657.SAMN04487995_2427"/>
<evidence type="ECO:0000256" key="3">
    <source>
        <dbReference type="PIRSR" id="PIRSR607837-1"/>
    </source>
</evidence>
<dbReference type="RefSeq" id="WP_090335393.1">
    <property type="nucleotide sequence ID" value="NZ_FNXY01000003.1"/>
</dbReference>
<reference evidence="5 6" key="1">
    <citation type="submission" date="2016-10" db="EMBL/GenBank/DDBJ databases">
        <authorList>
            <person name="de Groot N.N."/>
        </authorList>
    </citation>
    <scope>NUCLEOTIDE SEQUENCE [LARGE SCALE GENOMIC DNA]</scope>
    <source>
        <strain evidence="5 6">DSM 19938</strain>
    </source>
</reference>
<dbReference type="Gene3D" id="1.20.120.450">
    <property type="entry name" value="dinb family like domain"/>
    <property type="match status" value="1"/>
</dbReference>
<keyword evidence="4" id="KW-0732">Signal</keyword>
<evidence type="ECO:0000256" key="2">
    <source>
        <dbReference type="ARBA" id="ARBA00022723"/>
    </source>
</evidence>
<dbReference type="GO" id="GO:0046872">
    <property type="term" value="F:metal ion binding"/>
    <property type="evidence" value="ECO:0007669"/>
    <property type="project" value="UniProtKB-KW"/>
</dbReference>
<comment type="similarity">
    <text evidence="1">Belongs to the DinB family.</text>
</comment>
<protein>
    <submittedName>
        <fullName evidence="5">Uncharacterized damage-inducible protein DinB (Forms a four-helix bundle)</fullName>
    </submittedName>
</protein>
<dbReference type="Proteomes" id="UP000199532">
    <property type="component" value="Unassembled WGS sequence"/>
</dbReference>
<accession>A0A1H6TWS2</accession>
<evidence type="ECO:0000313" key="6">
    <source>
        <dbReference type="Proteomes" id="UP000199532"/>
    </source>
</evidence>
<dbReference type="Pfam" id="PF05163">
    <property type="entry name" value="DinB"/>
    <property type="match status" value="1"/>
</dbReference>